<organism evidence="2 3">
    <name type="scientific">Cerina litoralis</name>
    <dbReference type="NCBI Taxonomy" id="2874477"/>
    <lineage>
        <taxon>Bacteria</taxon>
        <taxon>Pseudomonadati</taxon>
        <taxon>Bacteroidota</taxon>
        <taxon>Flavobacteriia</taxon>
        <taxon>Flavobacteriales</taxon>
        <taxon>Flavobacteriaceae</taxon>
        <taxon>Cerina</taxon>
    </lineage>
</organism>
<dbReference type="PANTHER" id="PTHR37947:SF1">
    <property type="entry name" value="BLL2462 PROTEIN"/>
    <property type="match status" value="1"/>
</dbReference>
<feature type="transmembrane region" description="Helical" evidence="1">
    <location>
        <begin position="6"/>
        <end position="26"/>
    </location>
</feature>
<dbReference type="AlphaFoldDB" id="A0AAE3EW26"/>
<accession>A0AAE3EW26</accession>
<gene>
    <name evidence="2" type="ORF">K8352_11260</name>
</gene>
<reference evidence="2" key="1">
    <citation type="submission" date="2023-02" db="EMBL/GenBank/DDBJ databases">
        <title>Genome of Flavobacteriaceae gen. nov. sp. strain F89.</title>
        <authorList>
            <person name="Wang Y."/>
        </authorList>
    </citation>
    <scope>NUCLEOTIDE SEQUENCE</scope>
    <source>
        <strain evidence="2">F89</strain>
    </source>
</reference>
<dbReference type="InterPro" id="IPR036465">
    <property type="entry name" value="vWFA_dom_sf"/>
</dbReference>
<keyword evidence="3" id="KW-1185">Reference proteome</keyword>
<comment type="caution">
    <text evidence="2">The sequence shown here is derived from an EMBL/GenBank/DDBJ whole genome shotgun (WGS) entry which is preliminary data.</text>
</comment>
<keyword evidence="1" id="KW-1133">Transmembrane helix</keyword>
<evidence type="ECO:0000313" key="3">
    <source>
        <dbReference type="Proteomes" id="UP001200642"/>
    </source>
</evidence>
<feature type="transmembrane region" description="Helical" evidence="1">
    <location>
        <begin position="33"/>
        <end position="54"/>
    </location>
</feature>
<dbReference type="SUPFAM" id="SSF53300">
    <property type="entry name" value="vWA-like"/>
    <property type="match status" value="1"/>
</dbReference>
<dbReference type="PANTHER" id="PTHR37947">
    <property type="entry name" value="BLL2462 PROTEIN"/>
    <property type="match status" value="1"/>
</dbReference>
<name>A0AAE3EW26_9FLAO</name>
<proteinExistence type="predicted"/>
<keyword evidence="1" id="KW-0472">Membrane</keyword>
<dbReference type="RefSeq" id="WP_317902474.1">
    <property type="nucleotide sequence ID" value="NZ_JAIRBC010000015.1"/>
</dbReference>
<keyword evidence="1" id="KW-0812">Transmembrane</keyword>
<dbReference type="Proteomes" id="UP001200642">
    <property type="component" value="Unassembled WGS sequence"/>
</dbReference>
<sequence>MDIRTILLIILAAMVALGLVLFQYYFKVKRRDKLGFVLSFLRFLALFGTLLILVNPKFTKREFSVEKPDLILLADNSSSIETSDGATEMAQIINEIEENGQLAERFNISKYNFGAGLTDSDSLTFSERNTDITTALSTVDHLFAQQTGAIVLLTDGNQTLGQDYEFYKGRQNLPVYPVAIGDTTRYEDLGIDRVNFNKYTFLKNKYPIEVHVSYYGGSEVATRLNVLANGKTVYTENLKFSKSQNSKVVHIQLTAESIGLKNIRLALTSLREERNTANNTRDIAVEVIDEKTNIGIIYSILHPDLGALKKALESNGQRSVTFLKPSSKSMELKDLDLLILYQPNTAFQDIYKYVDNTKIGTFTITGPKTDWRFLNKAQHNFTKNNYNQAEEISPILNSGFSIFSISDFSISDFPPLESNLGEITFQKDYEVLLGQQIRGTDLNQPLLAIYGEESGSDRGRGAVLFGENIWKWRMQTFRNDQNFKNFDAFLGKLVLYLTTTKPKSRLILDYEPIYDGSNNAKITATYFDGAFVFDPNANLVLNLKGRDNGTSKEIPMLLQRDYFEADLTDLPAGGYDFTVSVKNENLSKSGSFTISDFDVEQQFPSTNYKKLQRLATGTQGGLYFPSEITTMLQKLNGDERFVPLQRSRENVVSLIDFRILLGIIVAALSTEWFIRKFNGLI</sequence>
<evidence type="ECO:0000313" key="2">
    <source>
        <dbReference type="EMBL" id="MCG2461328.1"/>
    </source>
</evidence>
<protein>
    <submittedName>
        <fullName evidence="2">VWA domain-containing protein</fullName>
    </submittedName>
</protein>
<dbReference type="EMBL" id="JAIRBC010000015">
    <property type="protein sequence ID" value="MCG2461328.1"/>
    <property type="molecule type" value="Genomic_DNA"/>
</dbReference>
<evidence type="ECO:0000256" key="1">
    <source>
        <dbReference type="SAM" id="Phobius"/>
    </source>
</evidence>